<dbReference type="Pfam" id="PF07747">
    <property type="entry name" value="MTH865"/>
    <property type="match status" value="1"/>
</dbReference>
<dbReference type="STRING" id="55758.MBFIL_02310"/>
<dbReference type="OrthoDB" id="335595at2157"/>
<keyword evidence="2" id="KW-1185">Reference proteome</keyword>
<sequence length="79" mass="8260">MSVKEDIYEQIVGALDGATFPINTPDELFNALPDGANTVCKSGDVELKASDAGEVLTAADFPFVSKEKVASTIVEKAGL</sequence>
<comment type="caution">
    <text evidence="1">The sequence shown here is derived from an EMBL/GenBank/DDBJ whole genome shotgun (WGS) entry which is preliminary data.</text>
</comment>
<dbReference type="Proteomes" id="UP000077066">
    <property type="component" value="Unassembled WGS sequence"/>
</dbReference>
<dbReference type="SUPFAM" id="SSF69025">
    <property type="entry name" value="Hypothetical protein MTH865"/>
    <property type="match status" value="1"/>
</dbReference>
<dbReference type="PATRIC" id="fig|55758.3.peg.256"/>
<gene>
    <name evidence="1" type="ORF">MBFIL_02310</name>
</gene>
<dbReference type="Gene3D" id="1.10.238.80">
    <property type="entry name" value="MTH865-like"/>
    <property type="match status" value="1"/>
</dbReference>
<evidence type="ECO:0000313" key="2">
    <source>
        <dbReference type="Proteomes" id="UP000077066"/>
    </source>
</evidence>
<protein>
    <submittedName>
        <fullName evidence="1">MTH865-like family protein</fullName>
    </submittedName>
</protein>
<dbReference type="InterPro" id="IPR036825">
    <property type="entry name" value="MTH865-like_sf"/>
</dbReference>
<organism evidence="1 2">
    <name type="scientific">Methanobrevibacter filiformis</name>
    <dbReference type="NCBI Taxonomy" id="55758"/>
    <lineage>
        <taxon>Archaea</taxon>
        <taxon>Methanobacteriati</taxon>
        <taxon>Methanobacteriota</taxon>
        <taxon>Methanomada group</taxon>
        <taxon>Methanobacteria</taxon>
        <taxon>Methanobacteriales</taxon>
        <taxon>Methanobacteriaceae</taxon>
        <taxon>Methanobrevibacter</taxon>
    </lineage>
</organism>
<name>A0A166F4X8_9EURY</name>
<dbReference type="EMBL" id="LWMT01000029">
    <property type="protein sequence ID" value="KZX17318.1"/>
    <property type="molecule type" value="Genomic_DNA"/>
</dbReference>
<dbReference type="AlphaFoldDB" id="A0A166F4X8"/>
<evidence type="ECO:0000313" key="1">
    <source>
        <dbReference type="EMBL" id="KZX17318.1"/>
    </source>
</evidence>
<proteinExistence type="predicted"/>
<reference evidence="1 2" key="1">
    <citation type="submission" date="2016-04" db="EMBL/GenBank/DDBJ databases">
        <title>Genome sequence of Methanobrevibacter filiformis DSM 11501.</title>
        <authorList>
            <person name="Poehlein A."/>
            <person name="Seedorf H."/>
            <person name="Daniel R."/>
        </authorList>
    </citation>
    <scope>NUCLEOTIDE SEQUENCE [LARGE SCALE GENOMIC DNA]</scope>
    <source>
        <strain evidence="1 2">DSM 11501</strain>
    </source>
</reference>
<accession>A0A166F4X8</accession>
<dbReference type="RefSeq" id="WP_066970659.1">
    <property type="nucleotide sequence ID" value="NZ_LWMT01000029.1"/>
</dbReference>
<dbReference type="InterPro" id="IPR024093">
    <property type="entry name" value="Uncharacterised_MTH865"/>
</dbReference>